<sequence>MEEGGDDLNREVMEKLRIILDTHNRFVHVIRPLTQREDIQRCRLVIKEQPATEKQYTLPTASQVAAIVVEGDGSGKPGEGDIVVRTTKGKLLFIQETTGYYDPLQYPLLLPYGSYGWDQNSMDDNDRRFTCLEYYSYMLQIRSSETSFFLRGGRLLQQYVVDNWVKIDSSRLRWLWDHQEEIRVDFHQGLQDARTDGETSA</sequence>
<evidence type="ECO:0000313" key="2">
    <source>
        <dbReference type="EMBL" id="KAI3960019.1"/>
    </source>
</evidence>
<dbReference type="Pfam" id="PF14214">
    <property type="entry name" value="Helitron_like_N"/>
    <property type="match status" value="1"/>
</dbReference>
<accession>A0AAD4TH23</accession>
<dbReference type="PANTHER" id="PTHR45786:SF80">
    <property type="entry name" value="HELITRON HELICASE-LIKE DOMAIN-CONTAINING PROTEIN"/>
    <property type="match status" value="1"/>
</dbReference>
<evidence type="ECO:0000313" key="3">
    <source>
        <dbReference type="Proteomes" id="UP001202328"/>
    </source>
</evidence>
<name>A0AAD4TH23_9MAGN</name>
<dbReference type="Proteomes" id="UP001202328">
    <property type="component" value="Unassembled WGS sequence"/>
</dbReference>
<feature type="non-terminal residue" evidence="2">
    <location>
        <position position="201"/>
    </location>
</feature>
<comment type="caution">
    <text evidence="2">The sequence shown here is derived from an EMBL/GenBank/DDBJ whole genome shotgun (WGS) entry which is preliminary data.</text>
</comment>
<gene>
    <name evidence="2" type="ORF">MKW98_016743</name>
</gene>
<dbReference type="PANTHER" id="PTHR45786">
    <property type="entry name" value="DNA BINDING PROTEIN-LIKE"/>
    <property type="match status" value="1"/>
</dbReference>
<evidence type="ECO:0000259" key="1">
    <source>
        <dbReference type="Pfam" id="PF14214"/>
    </source>
</evidence>
<proteinExistence type="predicted"/>
<reference evidence="2" key="1">
    <citation type="submission" date="2022-04" db="EMBL/GenBank/DDBJ databases">
        <title>A functionally conserved STORR gene fusion in Papaver species that diverged 16.8 million years ago.</title>
        <authorList>
            <person name="Catania T."/>
        </authorList>
    </citation>
    <scope>NUCLEOTIDE SEQUENCE</scope>
    <source>
        <strain evidence="2">S-188037</strain>
    </source>
</reference>
<organism evidence="2 3">
    <name type="scientific">Papaver atlanticum</name>
    <dbReference type="NCBI Taxonomy" id="357466"/>
    <lineage>
        <taxon>Eukaryota</taxon>
        <taxon>Viridiplantae</taxon>
        <taxon>Streptophyta</taxon>
        <taxon>Embryophyta</taxon>
        <taxon>Tracheophyta</taxon>
        <taxon>Spermatophyta</taxon>
        <taxon>Magnoliopsida</taxon>
        <taxon>Ranunculales</taxon>
        <taxon>Papaveraceae</taxon>
        <taxon>Papaveroideae</taxon>
        <taxon>Papaver</taxon>
    </lineage>
</organism>
<dbReference type="InterPro" id="IPR025476">
    <property type="entry name" value="Helitron_helicase-like"/>
</dbReference>
<feature type="domain" description="Helitron helicase-like" evidence="1">
    <location>
        <begin position="134"/>
        <end position="197"/>
    </location>
</feature>
<dbReference type="EMBL" id="JAJJMB010000948">
    <property type="protein sequence ID" value="KAI3960019.1"/>
    <property type="molecule type" value="Genomic_DNA"/>
</dbReference>
<keyword evidence="3" id="KW-1185">Reference proteome</keyword>
<dbReference type="AlphaFoldDB" id="A0AAD4TH23"/>
<protein>
    <recommendedName>
        <fullName evidence="1">Helitron helicase-like domain-containing protein</fullName>
    </recommendedName>
</protein>